<dbReference type="PANTHER" id="PTHR24006:SF937">
    <property type="entry name" value="UBIQUITIN CARBOXYL-TERMINAL HYDROLASE"/>
    <property type="match status" value="1"/>
</dbReference>
<proteinExistence type="predicted"/>
<dbReference type="InterPro" id="IPR018200">
    <property type="entry name" value="USP_CS"/>
</dbReference>
<dbReference type="Gene3D" id="3.90.70.10">
    <property type="entry name" value="Cysteine proteinases"/>
    <property type="match status" value="2"/>
</dbReference>
<dbReference type="AlphaFoldDB" id="X6LTN7"/>
<comment type="caution">
    <text evidence="4">The sequence shown here is derived from an EMBL/GenBank/DDBJ whole genome shotgun (WGS) entry which is preliminary data.</text>
</comment>
<organism evidence="4 5">
    <name type="scientific">Reticulomyxa filosa</name>
    <dbReference type="NCBI Taxonomy" id="46433"/>
    <lineage>
        <taxon>Eukaryota</taxon>
        <taxon>Sar</taxon>
        <taxon>Rhizaria</taxon>
        <taxon>Retaria</taxon>
        <taxon>Foraminifera</taxon>
        <taxon>Monothalamids</taxon>
        <taxon>Reticulomyxidae</taxon>
        <taxon>Reticulomyxa</taxon>
    </lineage>
</organism>
<dbReference type="GO" id="GO:0005634">
    <property type="term" value="C:nucleus"/>
    <property type="evidence" value="ECO:0007669"/>
    <property type="project" value="TreeGrafter"/>
</dbReference>
<feature type="compositionally biased region" description="Basic residues" evidence="1">
    <location>
        <begin position="295"/>
        <end position="306"/>
    </location>
</feature>
<evidence type="ECO:0000313" key="5">
    <source>
        <dbReference type="Proteomes" id="UP000023152"/>
    </source>
</evidence>
<evidence type="ECO:0000256" key="2">
    <source>
        <dbReference type="SAM" id="Phobius"/>
    </source>
</evidence>
<keyword evidence="2" id="KW-0472">Membrane</keyword>
<dbReference type="InterPro" id="IPR050164">
    <property type="entry name" value="Peptidase_C19"/>
</dbReference>
<dbReference type="GO" id="GO:0005829">
    <property type="term" value="C:cytosol"/>
    <property type="evidence" value="ECO:0007669"/>
    <property type="project" value="TreeGrafter"/>
</dbReference>
<dbReference type="Pfam" id="PF00443">
    <property type="entry name" value="UCH"/>
    <property type="match status" value="2"/>
</dbReference>
<dbReference type="GO" id="GO:0004843">
    <property type="term" value="F:cysteine-type deubiquitinase activity"/>
    <property type="evidence" value="ECO:0007669"/>
    <property type="project" value="InterPro"/>
</dbReference>
<gene>
    <name evidence="4" type="ORF">RFI_32655</name>
</gene>
<dbReference type="GO" id="GO:0016579">
    <property type="term" value="P:protein deubiquitination"/>
    <property type="evidence" value="ECO:0007669"/>
    <property type="project" value="InterPro"/>
</dbReference>
<name>X6LTN7_RETFI</name>
<evidence type="ECO:0000313" key="4">
    <source>
        <dbReference type="EMBL" id="ETO04741.1"/>
    </source>
</evidence>
<accession>X6LTN7</accession>
<dbReference type="PANTHER" id="PTHR24006">
    <property type="entry name" value="UBIQUITIN CARBOXYL-TERMINAL HYDROLASE"/>
    <property type="match status" value="1"/>
</dbReference>
<feature type="compositionally biased region" description="Polar residues" evidence="1">
    <location>
        <begin position="307"/>
        <end position="319"/>
    </location>
</feature>
<dbReference type="InterPro" id="IPR038765">
    <property type="entry name" value="Papain-like_cys_pep_sf"/>
</dbReference>
<keyword evidence="5" id="KW-1185">Reference proteome</keyword>
<reference evidence="4 5" key="1">
    <citation type="journal article" date="2013" name="Curr. Biol.">
        <title>The Genome of the Foraminiferan Reticulomyxa filosa.</title>
        <authorList>
            <person name="Glockner G."/>
            <person name="Hulsmann N."/>
            <person name="Schleicher M."/>
            <person name="Noegel A.A."/>
            <person name="Eichinger L."/>
            <person name="Gallinger C."/>
            <person name="Pawlowski J."/>
            <person name="Sierra R."/>
            <person name="Euteneuer U."/>
            <person name="Pillet L."/>
            <person name="Moustafa A."/>
            <person name="Platzer M."/>
            <person name="Groth M."/>
            <person name="Szafranski K."/>
            <person name="Schliwa M."/>
        </authorList>
    </citation>
    <scope>NUCLEOTIDE SEQUENCE [LARGE SCALE GENOMIC DNA]</scope>
</reference>
<keyword evidence="2" id="KW-1133">Transmembrane helix</keyword>
<sequence length="446" mass="50598">KKKKKEYRQISLNCITCKLEDIFNEMYCGITAHPMDVTEMVYQIWLSQECSEVFADYHIQQDCHELYMKLVTMIHSSNTSLMKTLSANSNGGANANNKMEEAKKNNKIHTALCCSSCAIHQVFEGVSASQIMCGNNGCDNIGNSNNSNNNGGTSGRKCSYTNTTYEAFCDLSLDLRHTLSNGANEKKESKHGWMYCHTLQECLKNFVSAENIMSYRCPQCQSPKDMSKRISIEQLPKNLTLHLKRFEDEYGGGVLQVPLMLTIIIIIIIIIIGKTTSGNSWNTLQKSTLPLDSQKHRKKDTLKKKLSGNSEGNEHQSSLSFNDPFELECTKSQKDHSSKSSYKFCSDNSVHNKIDHWIEFPVDECLEMSPFMSNSFKHCPNLIPSTYELKAVIQHLGSLETGHYTCYVKKGKQWFLLDDTLVEPVSSDTVKKCQAYMLFYEQVRCL</sequence>
<feature type="transmembrane region" description="Helical" evidence="2">
    <location>
        <begin position="253"/>
        <end position="273"/>
    </location>
</feature>
<dbReference type="PROSITE" id="PS50235">
    <property type="entry name" value="USP_3"/>
    <property type="match status" value="1"/>
</dbReference>
<evidence type="ECO:0000259" key="3">
    <source>
        <dbReference type="PROSITE" id="PS50235"/>
    </source>
</evidence>
<feature type="domain" description="USP" evidence="3">
    <location>
        <begin position="1"/>
        <end position="443"/>
    </location>
</feature>
<keyword evidence="2" id="KW-0812">Transmembrane</keyword>
<dbReference type="OrthoDB" id="47475at2759"/>
<feature type="region of interest" description="Disordered" evidence="1">
    <location>
        <begin position="292"/>
        <end position="319"/>
    </location>
</feature>
<dbReference type="EMBL" id="ASPP01028992">
    <property type="protein sequence ID" value="ETO04741.1"/>
    <property type="molecule type" value="Genomic_DNA"/>
</dbReference>
<dbReference type="SUPFAM" id="SSF54001">
    <property type="entry name" value="Cysteine proteinases"/>
    <property type="match status" value="2"/>
</dbReference>
<evidence type="ECO:0000256" key="1">
    <source>
        <dbReference type="SAM" id="MobiDB-lite"/>
    </source>
</evidence>
<dbReference type="InterPro" id="IPR001394">
    <property type="entry name" value="Peptidase_C19_UCH"/>
</dbReference>
<dbReference type="InterPro" id="IPR028889">
    <property type="entry name" value="USP"/>
</dbReference>
<dbReference type="PROSITE" id="PS00973">
    <property type="entry name" value="USP_2"/>
    <property type="match status" value="1"/>
</dbReference>
<dbReference type="Proteomes" id="UP000023152">
    <property type="component" value="Unassembled WGS sequence"/>
</dbReference>
<feature type="non-terminal residue" evidence="4">
    <location>
        <position position="1"/>
    </location>
</feature>
<protein>
    <recommendedName>
        <fullName evidence="3">USP domain-containing protein</fullName>
    </recommendedName>
</protein>